<dbReference type="NCBIfam" id="TIGR01484">
    <property type="entry name" value="HAD-SF-IIB"/>
    <property type="match status" value="1"/>
</dbReference>
<evidence type="ECO:0008006" key="3">
    <source>
        <dbReference type="Google" id="ProtNLM"/>
    </source>
</evidence>
<dbReference type="PANTHER" id="PTHR10000:SF25">
    <property type="entry name" value="PHOSPHATASE YKRA-RELATED"/>
    <property type="match status" value="1"/>
</dbReference>
<dbReference type="STRING" id="262768.PAM_593"/>
<dbReference type="KEGG" id="poy:PAM_593"/>
<accession>Q6YPY2</accession>
<dbReference type="InterPro" id="IPR023214">
    <property type="entry name" value="HAD_sf"/>
</dbReference>
<sequence>MKKLFFFDIDQTLYNGKTKEIPSQTTKLLQTLAKKPNNILEIATGRSYKGLSVLKELTSLFKYFVVLNGVITWKATNIVQQTCIPQELVIKLNCQAQKKGIIVLNVSLEEKDITQTTDPDSKSLFDNVMLQKKSHQKQSSFRKTYLQNNLFHPNTSLVVDFLKDFEQLHAYYWKNGVVSLSAKQVNKAYGIQAIMKDHKDCQLICMGDGCNDFEMLQFADIGIVMANNHYETLHKVANLTAPHIEKNALYDFFKDYNLL</sequence>
<name>Q6YPY2_ONYPE</name>
<dbReference type="InterPro" id="IPR036412">
    <property type="entry name" value="HAD-like_sf"/>
</dbReference>
<dbReference type="Pfam" id="PF08282">
    <property type="entry name" value="Hydrolase_3"/>
    <property type="match status" value="1"/>
</dbReference>
<evidence type="ECO:0000313" key="1">
    <source>
        <dbReference type="EMBL" id="BAD04678.1"/>
    </source>
</evidence>
<proteinExistence type="predicted"/>
<dbReference type="BioCyc" id="OYEL262768:G1G26-718-MONOMER"/>
<dbReference type="GO" id="GO:0016791">
    <property type="term" value="F:phosphatase activity"/>
    <property type="evidence" value="ECO:0007669"/>
    <property type="project" value="TreeGrafter"/>
</dbReference>
<dbReference type="GO" id="GO:0005829">
    <property type="term" value="C:cytosol"/>
    <property type="evidence" value="ECO:0007669"/>
    <property type="project" value="TreeGrafter"/>
</dbReference>
<dbReference type="AlphaFoldDB" id="Q6YPY2"/>
<dbReference type="InterPro" id="IPR006379">
    <property type="entry name" value="HAD-SF_hydro_IIB"/>
</dbReference>
<dbReference type="GO" id="GO:0000287">
    <property type="term" value="F:magnesium ion binding"/>
    <property type="evidence" value="ECO:0007669"/>
    <property type="project" value="TreeGrafter"/>
</dbReference>
<dbReference type="EMBL" id="AP006628">
    <property type="protein sequence ID" value="BAD04678.1"/>
    <property type="molecule type" value="Genomic_DNA"/>
</dbReference>
<gene>
    <name evidence="1" type="ordered locus">PAM_593</name>
</gene>
<protein>
    <recommendedName>
        <fullName evidence="3">Hydrolase</fullName>
    </recommendedName>
</protein>
<keyword evidence="2" id="KW-1185">Reference proteome</keyword>
<organism evidence="1 2">
    <name type="scientific">Onion yellows phytoplasma (strain OY-M)</name>
    <dbReference type="NCBI Taxonomy" id="262768"/>
    <lineage>
        <taxon>Bacteria</taxon>
        <taxon>Bacillati</taxon>
        <taxon>Mycoplasmatota</taxon>
        <taxon>Mollicutes</taxon>
        <taxon>Acholeplasmatales</taxon>
        <taxon>Acholeplasmataceae</taxon>
        <taxon>Candidatus Phytoplasma</taxon>
        <taxon>16SrI (Aster yellows group)</taxon>
    </lineage>
</organism>
<dbReference type="Gene3D" id="3.30.1240.10">
    <property type="match status" value="1"/>
</dbReference>
<dbReference type="Proteomes" id="UP000002523">
    <property type="component" value="Chromosome"/>
</dbReference>
<dbReference type="eggNOG" id="COG0561">
    <property type="taxonomic scope" value="Bacteria"/>
</dbReference>
<dbReference type="Gene3D" id="3.40.50.1000">
    <property type="entry name" value="HAD superfamily/HAD-like"/>
    <property type="match status" value="1"/>
</dbReference>
<dbReference type="SUPFAM" id="SSF56784">
    <property type="entry name" value="HAD-like"/>
    <property type="match status" value="1"/>
</dbReference>
<evidence type="ECO:0000313" key="2">
    <source>
        <dbReference type="Proteomes" id="UP000002523"/>
    </source>
</evidence>
<reference evidence="1 2" key="1">
    <citation type="journal article" date="2004" name="Nat. Genet.">
        <title>Reductive evolution suggested from the complete genome sequence of a plant-pathogenic phytoplasma.</title>
        <authorList>
            <person name="Oshima K."/>
            <person name="Kakizawa S."/>
            <person name="Nishigawa H."/>
            <person name="Jung H.-Y."/>
            <person name="Wei W."/>
            <person name="Suzuki S."/>
            <person name="Arashida R."/>
            <person name="Nakata D."/>
            <person name="Miyata S."/>
            <person name="Ugaki M."/>
            <person name="Namba S."/>
        </authorList>
    </citation>
    <scope>NUCLEOTIDE SEQUENCE [LARGE SCALE GENOMIC DNA]</scope>
    <source>
        <strain evidence="2">OY-M</strain>
    </source>
</reference>
<dbReference type="PANTHER" id="PTHR10000">
    <property type="entry name" value="PHOSPHOSERINE PHOSPHATASE"/>
    <property type="match status" value="1"/>
</dbReference>
<dbReference type="HOGENOM" id="CLU_044146_7_0_14"/>